<dbReference type="PROSITE" id="PS51756">
    <property type="entry name" value="LXG"/>
    <property type="match status" value="1"/>
</dbReference>
<evidence type="ECO:0000313" key="5">
    <source>
        <dbReference type="Proteomes" id="UP000215059"/>
    </source>
</evidence>
<comment type="similarity">
    <text evidence="1">In the N-terminal section; belongs to the LXG family.</text>
</comment>
<reference evidence="4 5" key="1">
    <citation type="submission" date="2017-07" db="EMBL/GenBank/DDBJ databases">
        <title>Fictibacillus sp. nov. GDSW-R2A3 Genome sequencing and assembly.</title>
        <authorList>
            <person name="Mayilraj S."/>
        </authorList>
    </citation>
    <scope>NUCLEOTIDE SEQUENCE [LARGE SCALE GENOMIC DNA]</scope>
    <source>
        <strain evidence="4 5">GDSW-R2A3</strain>
    </source>
</reference>
<dbReference type="RefSeq" id="WP_094253672.1">
    <property type="nucleotide sequence ID" value="NZ_JBHLXL010000002.1"/>
</dbReference>
<gene>
    <name evidence="4" type="ORF">CGZ90_16745</name>
</gene>
<protein>
    <recommendedName>
        <fullName evidence="3">LXG domain-containing protein</fullName>
    </recommendedName>
</protein>
<sequence length="556" mass="60315">MKTLDASSLISGIDNILNKLAVQSEKMQQIEEAVRGLTELGESLKGNGGDAIKSFYQECHLPFLSYYQIMTADYIMALNGIVSSLQGFEPARNGFIKESFLLNEVEDGLQKIKRVTENLTNETNAVLSSVQDIVSLPELDDWTVVQEVSTAKKDKDLTVQILHEFDSQQTNELVSVSNHVHNMNSYVTQISSMFQNRDLTVSNYKSGSLLEKLSNSSIGGVGGSNSGNLGNPGDVSKNAVEILTSYENTKNLDLEKDLKEEEELQSLVDYLWKGTKDSIPPLVIIGLAQSTGLLRIEFTKKKNHYTFKYNKKVLNFLKGKSGPENIRNLIRTLDKKSKQNAKIEKLLKSKDSNVKQARYVDTRTKLQKAEAKALKMATGNRPVHETVKQKVFKHTDRAMLIEKGKFAKLAGKGAGAGAAVISTGTGIYNVYSRWDEVGNKKGKDLYEARGRIIGEEVNKAVGSATGAAVGTYVGAAIGGALSGPFAPFGAAAGAVIGGAIGASVGEWGSKYTSKWMSDAGASVGKAVHNVKEKAGKAIDSAKEKLDDVKDKVFGWL</sequence>
<dbReference type="EMBL" id="NOII01000011">
    <property type="protein sequence ID" value="OYD56657.1"/>
    <property type="molecule type" value="Genomic_DNA"/>
</dbReference>
<dbReference type="OrthoDB" id="3261089at2"/>
<comment type="caution">
    <text evidence="4">The sequence shown here is derived from an EMBL/GenBank/DDBJ whole genome shotgun (WGS) entry which is preliminary data.</text>
</comment>
<organism evidence="4 5">
    <name type="scientific">Fictibacillus aquaticus</name>
    <dbReference type="NCBI Taxonomy" id="2021314"/>
    <lineage>
        <taxon>Bacteria</taxon>
        <taxon>Bacillati</taxon>
        <taxon>Bacillota</taxon>
        <taxon>Bacilli</taxon>
        <taxon>Bacillales</taxon>
        <taxon>Fictibacillaceae</taxon>
        <taxon>Fictibacillus</taxon>
    </lineage>
</organism>
<evidence type="ECO:0000313" key="4">
    <source>
        <dbReference type="EMBL" id="OYD56657.1"/>
    </source>
</evidence>
<name>A0A235F6T7_9BACL</name>
<evidence type="ECO:0000256" key="2">
    <source>
        <dbReference type="SAM" id="Coils"/>
    </source>
</evidence>
<feature type="coiled-coil region" evidence="2">
    <location>
        <begin position="13"/>
        <end position="40"/>
    </location>
</feature>
<keyword evidence="2" id="KW-0175">Coiled coil</keyword>
<proteinExistence type="inferred from homology"/>
<evidence type="ECO:0000259" key="3">
    <source>
        <dbReference type="PROSITE" id="PS51756"/>
    </source>
</evidence>
<dbReference type="Proteomes" id="UP000215059">
    <property type="component" value="Unassembled WGS sequence"/>
</dbReference>
<dbReference type="Pfam" id="PF04740">
    <property type="entry name" value="LXG"/>
    <property type="match status" value="1"/>
</dbReference>
<keyword evidence="5" id="KW-1185">Reference proteome</keyword>
<evidence type="ECO:0000256" key="1">
    <source>
        <dbReference type="ARBA" id="ARBA00034117"/>
    </source>
</evidence>
<dbReference type="InterPro" id="IPR006829">
    <property type="entry name" value="LXG_dom"/>
</dbReference>
<accession>A0A235F6T7</accession>
<feature type="domain" description="LXG" evidence="3">
    <location>
        <begin position="1"/>
        <end position="235"/>
    </location>
</feature>
<dbReference type="AlphaFoldDB" id="A0A235F6T7"/>